<organism evidence="1 2">
    <name type="scientific">Vibrio parahaemolyticus</name>
    <dbReference type="NCBI Taxonomy" id="670"/>
    <lineage>
        <taxon>Bacteria</taxon>
        <taxon>Pseudomonadati</taxon>
        <taxon>Pseudomonadota</taxon>
        <taxon>Gammaproteobacteria</taxon>
        <taxon>Vibrionales</taxon>
        <taxon>Vibrionaceae</taxon>
        <taxon>Vibrio</taxon>
    </lineage>
</organism>
<dbReference type="Gene3D" id="1.10.10.60">
    <property type="entry name" value="Homeodomain-like"/>
    <property type="match status" value="1"/>
</dbReference>
<proteinExistence type="predicted"/>
<dbReference type="AlphaFoldDB" id="A0A7Y0S580"/>
<dbReference type="RefSeq" id="WP_069484943.1">
    <property type="nucleotide sequence ID" value="NZ_CP138329.1"/>
</dbReference>
<gene>
    <name evidence="1" type="ORF">HKB21_12285</name>
</gene>
<dbReference type="Proteomes" id="UP000555836">
    <property type="component" value="Unassembled WGS sequence"/>
</dbReference>
<evidence type="ECO:0000313" key="2">
    <source>
        <dbReference type="Proteomes" id="UP000555836"/>
    </source>
</evidence>
<sequence length="162" mass="17875">MSEQKLEEARRLRKQGATIEVIAATTGLTEMAVKGAAVSKATIWSEGEQIVLRHMAGKASASDIAKLVNKTKRQVQHKAQRLGLSLAFLNRKPKPWSVSDERFSRKNAGVVSGVSIAKHLERPVEHVYRKAQLMGLSLHVYGECSHAAIYSNEDIELCQKAI</sequence>
<dbReference type="EMBL" id="JABCLD010001111">
    <property type="protein sequence ID" value="NMU26398.1"/>
    <property type="molecule type" value="Genomic_DNA"/>
</dbReference>
<comment type="caution">
    <text evidence="1">The sequence shown here is derived from an EMBL/GenBank/DDBJ whole genome shotgun (WGS) entry which is preliminary data.</text>
</comment>
<protein>
    <submittedName>
        <fullName evidence="1">Uncharacterized protein</fullName>
    </submittedName>
</protein>
<name>A0A7Y0S580_VIBPH</name>
<accession>A0A7Y0S580</accession>
<reference evidence="1 2" key="1">
    <citation type="submission" date="2020-04" db="EMBL/GenBank/DDBJ databases">
        <title>Whole-genome sequencing of Vibrio spp. from China reveals different genetic environments of blaCTX-M-14 among diverse lineages.</title>
        <authorList>
            <person name="Zheng Z."/>
            <person name="Ye L."/>
            <person name="Chen S."/>
        </authorList>
    </citation>
    <scope>NUCLEOTIDE SEQUENCE [LARGE SCALE GENOMIC DNA]</scope>
    <source>
        <strain evidence="1 2">Vb0574</strain>
    </source>
</reference>
<evidence type="ECO:0000313" key="1">
    <source>
        <dbReference type="EMBL" id="NMU26398.1"/>
    </source>
</evidence>